<gene>
    <name evidence="2" type="ORF">PGLA1383_LOCUS17038</name>
</gene>
<comment type="caution">
    <text evidence="2">The sequence shown here is derived from an EMBL/GenBank/DDBJ whole genome shotgun (WGS) entry which is preliminary data.</text>
</comment>
<organism evidence="2 3">
    <name type="scientific">Polarella glacialis</name>
    <name type="common">Dinoflagellate</name>
    <dbReference type="NCBI Taxonomy" id="89957"/>
    <lineage>
        <taxon>Eukaryota</taxon>
        <taxon>Sar</taxon>
        <taxon>Alveolata</taxon>
        <taxon>Dinophyceae</taxon>
        <taxon>Suessiales</taxon>
        <taxon>Suessiaceae</taxon>
        <taxon>Polarella</taxon>
    </lineage>
</organism>
<evidence type="ECO:0000256" key="1">
    <source>
        <dbReference type="SAM" id="MobiDB-lite"/>
    </source>
</evidence>
<proteinExistence type="predicted"/>
<keyword evidence="3" id="KW-1185">Reference proteome</keyword>
<dbReference type="Proteomes" id="UP000654075">
    <property type="component" value="Unassembled WGS sequence"/>
</dbReference>
<protein>
    <submittedName>
        <fullName evidence="2">Uncharacterized protein</fullName>
    </submittedName>
</protein>
<accession>A0A813E9E6</accession>
<sequence length="207" mass="22303">MALLSGRLETLFSLVPLPRISRWQVRVPRLSEQRRPPELLLRPQAPANGATPKLRAAPERAPSFGAGLDKEAVDSGFSPEDLAALAQIPQGEKMKNGSEKTRYVPETALVEVAEEEEETLKESQSPSVAGALMKLSEVLAAMQTRSSKNTSLEDAVDASLCQVSGTLEVVVVAVRLGGRISGLCYTKLFETNPSSSRTSARGLDEMQ</sequence>
<evidence type="ECO:0000313" key="3">
    <source>
        <dbReference type="Proteomes" id="UP000654075"/>
    </source>
</evidence>
<name>A0A813E9E6_POLGL</name>
<feature type="region of interest" description="Disordered" evidence="1">
    <location>
        <begin position="36"/>
        <end position="60"/>
    </location>
</feature>
<dbReference type="AlphaFoldDB" id="A0A813E9E6"/>
<evidence type="ECO:0000313" key="2">
    <source>
        <dbReference type="EMBL" id="CAE8598636.1"/>
    </source>
</evidence>
<reference evidence="2" key="1">
    <citation type="submission" date="2021-02" db="EMBL/GenBank/DDBJ databases">
        <authorList>
            <person name="Dougan E. K."/>
            <person name="Rhodes N."/>
            <person name="Thang M."/>
            <person name="Chan C."/>
        </authorList>
    </citation>
    <scope>NUCLEOTIDE SEQUENCE</scope>
</reference>
<dbReference type="EMBL" id="CAJNNV010010461">
    <property type="protein sequence ID" value="CAE8598636.1"/>
    <property type="molecule type" value="Genomic_DNA"/>
</dbReference>